<dbReference type="InterPro" id="IPR027268">
    <property type="entry name" value="Peptidase_M4/M1_CTD_sf"/>
</dbReference>
<dbReference type="EMBL" id="CP031222">
    <property type="protein sequence ID" value="AXI04047.1"/>
    <property type="molecule type" value="Genomic_DNA"/>
</dbReference>
<dbReference type="Gene3D" id="1.10.390.10">
    <property type="entry name" value="Neutral Protease Domain 2"/>
    <property type="match status" value="1"/>
</dbReference>
<dbReference type="SUPFAM" id="SSF55486">
    <property type="entry name" value="Metalloproteases ('zincins'), catalytic domain"/>
    <property type="match status" value="1"/>
</dbReference>
<feature type="domain" description="Peptidase M4 C-terminal" evidence="13">
    <location>
        <begin position="414"/>
        <end position="628"/>
    </location>
</feature>
<evidence type="ECO:0000256" key="4">
    <source>
        <dbReference type="ARBA" id="ARBA00022729"/>
    </source>
</evidence>
<dbReference type="GO" id="GO:0006508">
    <property type="term" value="P:proteolysis"/>
    <property type="evidence" value="ECO:0007669"/>
    <property type="project" value="UniProtKB-KW"/>
</dbReference>
<evidence type="ECO:0000313" key="15">
    <source>
        <dbReference type="EMBL" id="AXI04047.1"/>
    </source>
</evidence>
<dbReference type="Pfam" id="PF07504">
    <property type="entry name" value="FTP"/>
    <property type="match status" value="1"/>
</dbReference>
<feature type="compositionally biased region" description="Polar residues" evidence="11">
    <location>
        <begin position="294"/>
        <end position="304"/>
    </location>
</feature>
<comment type="function">
    <text evidence="10">Extracellular zinc metalloprotease.</text>
</comment>
<dbReference type="InterPro" id="IPR013856">
    <property type="entry name" value="Peptidase_M4_domain"/>
</dbReference>
<dbReference type="GO" id="GO:0005576">
    <property type="term" value="C:extracellular region"/>
    <property type="evidence" value="ECO:0007669"/>
    <property type="project" value="UniProtKB-SubCell"/>
</dbReference>
<dbReference type="GO" id="GO:0004222">
    <property type="term" value="F:metalloendopeptidase activity"/>
    <property type="evidence" value="ECO:0007669"/>
    <property type="project" value="UniProtKB-UniRule"/>
</dbReference>
<evidence type="ECO:0000259" key="13">
    <source>
        <dbReference type="Pfam" id="PF02868"/>
    </source>
</evidence>
<dbReference type="PANTHER" id="PTHR33794">
    <property type="entry name" value="BACILLOLYSIN"/>
    <property type="match status" value="1"/>
</dbReference>
<keyword evidence="4 10" id="KW-0732">Signal</keyword>
<evidence type="ECO:0000256" key="1">
    <source>
        <dbReference type="ARBA" id="ARBA00009388"/>
    </source>
</evidence>
<dbReference type="InterPro" id="IPR001570">
    <property type="entry name" value="Peptidase_M4_C_domain"/>
</dbReference>
<reference evidence="15 16" key="1">
    <citation type="submission" date="2018-07" db="EMBL/GenBank/DDBJ databases">
        <title>Genome sequencing of Moraxellaceae gen. HYN0046.</title>
        <authorList>
            <person name="Kim M."/>
            <person name="Yi H."/>
        </authorList>
    </citation>
    <scope>NUCLEOTIDE SEQUENCE [LARGE SCALE GENOMIC DNA]</scope>
    <source>
        <strain evidence="15 16">HYN0046</strain>
    </source>
</reference>
<dbReference type="InterPro" id="IPR011096">
    <property type="entry name" value="FTP_domain"/>
</dbReference>
<evidence type="ECO:0000313" key="16">
    <source>
        <dbReference type="Proteomes" id="UP000253940"/>
    </source>
</evidence>
<evidence type="ECO:0000259" key="12">
    <source>
        <dbReference type="Pfam" id="PF01447"/>
    </source>
</evidence>
<dbReference type="Gene3D" id="3.10.450.490">
    <property type="match status" value="1"/>
</dbReference>
<evidence type="ECO:0000256" key="2">
    <source>
        <dbReference type="ARBA" id="ARBA00022670"/>
    </source>
</evidence>
<evidence type="ECO:0000256" key="9">
    <source>
        <dbReference type="PIRSR" id="PIRSR623612-1"/>
    </source>
</evidence>
<feature type="region of interest" description="Disordered" evidence="11">
    <location>
        <begin position="285"/>
        <end position="304"/>
    </location>
</feature>
<evidence type="ECO:0000256" key="7">
    <source>
        <dbReference type="ARBA" id="ARBA00023049"/>
    </source>
</evidence>
<dbReference type="CDD" id="cd09597">
    <property type="entry name" value="M4_TLP"/>
    <property type="match status" value="1"/>
</dbReference>
<proteinExistence type="inferred from homology"/>
<keyword evidence="10" id="KW-0964">Secreted</keyword>
<dbReference type="GO" id="GO:0046872">
    <property type="term" value="F:metal ion binding"/>
    <property type="evidence" value="ECO:0007669"/>
    <property type="project" value="UniProtKB-UniRule"/>
</dbReference>
<dbReference type="Pfam" id="PF02868">
    <property type="entry name" value="Peptidase_M4_C"/>
    <property type="match status" value="1"/>
</dbReference>
<evidence type="ECO:0000256" key="6">
    <source>
        <dbReference type="ARBA" id="ARBA00022833"/>
    </source>
</evidence>
<evidence type="ECO:0000256" key="5">
    <source>
        <dbReference type="ARBA" id="ARBA00022801"/>
    </source>
</evidence>
<evidence type="ECO:0000256" key="10">
    <source>
        <dbReference type="RuleBase" id="RU366073"/>
    </source>
</evidence>
<dbReference type="Gene3D" id="3.10.170.10">
    <property type="match status" value="1"/>
</dbReference>
<dbReference type="RefSeq" id="WP_114900155.1">
    <property type="nucleotide sequence ID" value="NZ_CP031222.1"/>
</dbReference>
<evidence type="ECO:0000256" key="8">
    <source>
        <dbReference type="ARBA" id="ARBA00023145"/>
    </source>
</evidence>
<dbReference type="PRINTS" id="PR00730">
    <property type="entry name" value="THERMOLYSIN"/>
</dbReference>
<evidence type="ECO:0000256" key="3">
    <source>
        <dbReference type="ARBA" id="ARBA00022723"/>
    </source>
</evidence>
<feature type="active site" description="Proton donor" evidence="9">
    <location>
        <position position="528"/>
    </location>
</feature>
<keyword evidence="7 10" id="KW-0482">Metalloprotease</keyword>
<dbReference type="AlphaFoldDB" id="A0A345P9T8"/>
<name>A0A345P9T8_9GAMM</name>
<comment type="subcellular location">
    <subcellularLocation>
        <location evidence="10">Secreted</location>
    </subcellularLocation>
</comment>
<evidence type="ECO:0000259" key="14">
    <source>
        <dbReference type="Pfam" id="PF07504"/>
    </source>
</evidence>
<feature type="signal peptide" evidence="10">
    <location>
        <begin position="1"/>
        <end position="22"/>
    </location>
</feature>
<dbReference type="InterPro" id="IPR023612">
    <property type="entry name" value="Peptidase_M4"/>
</dbReference>
<organism evidence="15 16">
    <name type="scientific">Aquirhabdus parva</name>
    <dbReference type="NCBI Taxonomy" id="2283318"/>
    <lineage>
        <taxon>Bacteria</taxon>
        <taxon>Pseudomonadati</taxon>
        <taxon>Pseudomonadota</taxon>
        <taxon>Gammaproteobacteria</taxon>
        <taxon>Moraxellales</taxon>
        <taxon>Moraxellaceae</taxon>
        <taxon>Aquirhabdus</taxon>
    </lineage>
</organism>
<protein>
    <recommendedName>
        <fullName evidence="10">Neutral metalloproteinase</fullName>
        <ecNumber evidence="10">3.4.24.-</ecNumber>
    </recommendedName>
</protein>
<feature type="domain" description="FTP" evidence="14">
    <location>
        <begin position="73"/>
        <end position="119"/>
    </location>
</feature>
<keyword evidence="2 10" id="KW-0645">Protease</keyword>
<keyword evidence="16" id="KW-1185">Reference proteome</keyword>
<feature type="chain" id="PRO_5023095907" description="Neutral metalloproteinase" evidence="10">
    <location>
        <begin position="23"/>
        <end position="629"/>
    </location>
</feature>
<keyword evidence="6 10" id="KW-0862">Zinc</keyword>
<dbReference type="PANTHER" id="PTHR33794:SF1">
    <property type="entry name" value="BACILLOLYSIN"/>
    <property type="match status" value="1"/>
</dbReference>
<sequence length="629" mass="66026">MKSRIKVLSAAVMLLAAHQATAGDTKNQAAIDRALGVIQQNSSTFKLSTASSSSAKGLGIASDALPTNTTSGDQFKAKDVIVDRDGTEHVRFNRFYNGMPVIGGDTVVHSYHGQLKHASLSQTAPINLTQGTTGAGITAGDAKANITAATAKSIAVKNFGGTVKEVLTPKLVVFARNIKPTLAYQVSVSGEESSLTNSAQKSPKLSLLYIAANSGALIGRDEQIQHMSAPPTTPPSTTPASVVATTGTGKTLLIGNVTLDIGKSTDALSQTTTYYLIDPSRGNGQVKDAKNVAPPTTTTGYDNLTKSASSFSKSTNTFGSGTTSDRASAATDIAYGVAKTWDFYKTLDRKGIFNDGKGVTTYAHIGTNYFNAFWQDYTKSMYYGDGNSANGTTAVVALDVAGHEMSHGVNSATAGLAYDKDAGGLNEGNSDIMGTLVEFYSATTAHPANYLIGEDLYTTKTNADGTPKAMRYMFKPSLDNFPIQLSDGTTTNFGSFDCLPAGGFANPKILQLKPGAYNVSSIDAYDPHNTSGVANHFFYLVTEGAVVPTGFTSKLTAKDLVCNGDTTVKGIGRDKVAKIWYKALTQYFTSGTTYAQARTATLNAATDLYGATSDEYKTVAAAWSAVSVN</sequence>
<comment type="similarity">
    <text evidence="1 10">Belongs to the peptidase M4 family.</text>
</comment>
<keyword evidence="3" id="KW-0479">Metal-binding</keyword>
<keyword evidence="5 10" id="KW-0378">Hydrolase</keyword>
<comment type="cofactor">
    <cofactor evidence="10">
        <name>Zn(2+)</name>
        <dbReference type="ChEBI" id="CHEBI:29105"/>
    </cofactor>
</comment>
<keyword evidence="8" id="KW-0865">Zymogen</keyword>
<dbReference type="Pfam" id="PF01447">
    <property type="entry name" value="Peptidase_M4"/>
    <property type="match status" value="1"/>
</dbReference>
<dbReference type="KEGG" id="mbah:HYN46_15095"/>
<feature type="active site" evidence="9">
    <location>
        <position position="404"/>
    </location>
</feature>
<feature type="domain" description="Peptidase M4" evidence="12">
    <location>
        <begin position="246"/>
        <end position="409"/>
    </location>
</feature>
<dbReference type="InterPro" id="IPR050728">
    <property type="entry name" value="Zinc_Metalloprotease_M4"/>
</dbReference>
<accession>A0A345P9T8</accession>
<dbReference type="Proteomes" id="UP000253940">
    <property type="component" value="Chromosome"/>
</dbReference>
<evidence type="ECO:0000256" key="11">
    <source>
        <dbReference type="SAM" id="MobiDB-lite"/>
    </source>
</evidence>
<gene>
    <name evidence="15" type="ORF">HYN46_15095</name>
</gene>
<dbReference type="OrthoDB" id="5378341at2"/>
<dbReference type="EC" id="3.4.24.-" evidence="10"/>